<name>A0A183GR10_HELPZ</name>
<organism evidence="2 3">
    <name type="scientific">Heligmosomoides polygyrus</name>
    <name type="common">Parasitic roundworm</name>
    <dbReference type="NCBI Taxonomy" id="6339"/>
    <lineage>
        <taxon>Eukaryota</taxon>
        <taxon>Metazoa</taxon>
        <taxon>Ecdysozoa</taxon>
        <taxon>Nematoda</taxon>
        <taxon>Chromadorea</taxon>
        <taxon>Rhabditida</taxon>
        <taxon>Rhabditina</taxon>
        <taxon>Rhabditomorpha</taxon>
        <taxon>Strongyloidea</taxon>
        <taxon>Heligmosomidae</taxon>
        <taxon>Heligmosomoides</taxon>
    </lineage>
</organism>
<dbReference type="Proteomes" id="UP000050761">
    <property type="component" value="Unassembled WGS sequence"/>
</dbReference>
<reference evidence="3" key="1">
    <citation type="submission" date="2019-09" db="UniProtKB">
        <authorList>
            <consortium name="WormBaseParasite"/>
        </authorList>
    </citation>
    <scope>IDENTIFICATION</scope>
</reference>
<accession>A0A183GR10</accession>
<evidence type="ECO:0000256" key="1">
    <source>
        <dbReference type="SAM" id="MobiDB-lite"/>
    </source>
</evidence>
<feature type="region of interest" description="Disordered" evidence="1">
    <location>
        <begin position="1"/>
        <end position="22"/>
    </location>
</feature>
<dbReference type="AlphaFoldDB" id="A0A183GR10"/>
<evidence type="ECO:0000313" key="3">
    <source>
        <dbReference type="WBParaSite" id="HPBE_0002513001-mRNA-1"/>
    </source>
</evidence>
<keyword evidence="2" id="KW-1185">Reference proteome</keyword>
<evidence type="ECO:0000313" key="2">
    <source>
        <dbReference type="Proteomes" id="UP000050761"/>
    </source>
</evidence>
<feature type="compositionally biased region" description="Basic residues" evidence="1">
    <location>
        <begin position="43"/>
        <end position="52"/>
    </location>
</feature>
<proteinExistence type="predicted"/>
<sequence length="108" mass="12270">LDGKESWTPIACREGEDDDDGWPACRPAGRLLRPLKLRNQLNRMRRRRRRELRGRTRERRAAPETSGLGIKPGAPEMKLLSPSKPTTMPPTPGRLRERGPHGGTVLYH</sequence>
<feature type="compositionally biased region" description="Basic and acidic residues" evidence="1">
    <location>
        <begin position="53"/>
        <end position="62"/>
    </location>
</feature>
<protein>
    <submittedName>
        <fullName evidence="3">Uncharacterized protein</fullName>
    </submittedName>
</protein>
<dbReference type="WBParaSite" id="HPBE_0002513001-mRNA-1">
    <property type="protein sequence ID" value="HPBE_0002513001-mRNA-1"/>
    <property type="gene ID" value="HPBE_0002513001"/>
</dbReference>
<feature type="region of interest" description="Disordered" evidence="1">
    <location>
        <begin position="40"/>
        <end position="108"/>
    </location>
</feature>